<proteinExistence type="predicted"/>
<organism evidence="1 2">
    <name type="scientific">Diphasiastrum complanatum</name>
    <name type="common">Issler's clubmoss</name>
    <name type="synonym">Lycopodium complanatum</name>
    <dbReference type="NCBI Taxonomy" id="34168"/>
    <lineage>
        <taxon>Eukaryota</taxon>
        <taxon>Viridiplantae</taxon>
        <taxon>Streptophyta</taxon>
        <taxon>Embryophyta</taxon>
        <taxon>Tracheophyta</taxon>
        <taxon>Lycopodiopsida</taxon>
        <taxon>Lycopodiales</taxon>
        <taxon>Lycopodiaceae</taxon>
        <taxon>Lycopodioideae</taxon>
        <taxon>Diphasiastrum</taxon>
    </lineage>
</organism>
<dbReference type="EMBL" id="CM055097">
    <property type="protein sequence ID" value="KAJ7554384.1"/>
    <property type="molecule type" value="Genomic_DNA"/>
</dbReference>
<evidence type="ECO:0000313" key="2">
    <source>
        <dbReference type="Proteomes" id="UP001162992"/>
    </source>
</evidence>
<name>A0ACC2DJ42_DIPCM</name>
<evidence type="ECO:0000313" key="1">
    <source>
        <dbReference type="EMBL" id="KAJ7554384.1"/>
    </source>
</evidence>
<sequence length="341" mass="34867">MDTQDSSGGFNLLFHGGGHTIQSPSQYSGSLEAPAGVHAPAAMRSIPTNPMMFGHSFGPESFSAMMAQQPMAVGVGRTEPLGKRKRGRPRKYADGVLGSMSLALAPIPGSMSPSKGGGRGRGRGLGKKQQLAALGSAGQGFTPHVIMIAAGEDVATKIMSFLQFGPRAVCVLSANGAISNVTLRQTATSGGTVTYEGRFEILSLTGSFLLTEGGGPRSRTGGLSVSLAGQDGRVVGGSVAGLLMAATPVQVIVGSFIYESRKACPRAHDVTLESSAGEGMMFAEAMASGVLQHLPKPETLGPNSGSPGSPLYHDQAAVRNAITQPQAHSLGFGQTLGLDSC</sequence>
<dbReference type="Proteomes" id="UP001162992">
    <property type="component" value="Chromosome 6"/>
</dbReference>
<comment type="caution">
    <text evidence="1">The sequence shown here is derived from an EMBL/GenBank/DDBJ whole genome shotgun (WGS) entry which is preliminary data.</text>
</comment>
<gene>
    <name evidence="1" type="ORF">O6H91_06G138000</name>
</gene>
<keyword evidence="2" id="KW-1185">Reference proteome</keyword>
<protein>
    <submittedName>
        <fullName evidence="1">Uncharacterized protein</fullName>
    </submittedName>
</protein>
<accession>A0ACC2DJ42</accession>
<reference evidence="2" key="1">
    <citation type="journal article" date="2024" name="Proc. Natl. Acad. Sci. U.S.A.">
        <title>Extraordinary preservation of gene collinearity over three hundred million years revealed in homosporous lycophytes.</title>
        <authorList>
            <person name="Li C."/>
            <person name="Wickell D."/>
            <person name="Kuo L.Y."/>
            <person name="Chen X."/>
            <person name="Nie B."/>
            <person name="Liao X."/>
            <person name="Peng D."/>
            <person name="Ji J."/>
            <person name="Jenkins J."/>
            <person name="Williams M."/>
            <person name="Shu S."/>
            <person name="Plott C."/>
            <person name="Barry K."/>
            <person name="Rajasekar S."/>
            <person name="Grimwood J."/>
            <person name="Han X."/>
            <person name="Sun S."/>
            <person name="Hou Z."/>
            <person name="He W."/>
            <person name="Dai G."/>
            <person name="Sun C."/>
            <person name="Schmutz J."/>
            <person name="Leebens-Mack J.H."/>
            <person name="Li F.W."/>
            <person name="Wang L."/>
        </authorList>
    </citation>
    <scope>NUCLEOTIDE SEQUENCE [LARGE SCALE GENOMIC DNA]</scope>
    <source>
        <strain evidence="2">cv. PW_Plant_1</strain>
    </source>
</reference>